<evidence type="ECO:0000256" key="1">
    <source>
        <dbReference type="ARBA" id="ARBA00004123"/>
    </source>
</evidence>
<keyword evidence="6" id="KW-0238">DNA-binding</keyword>
<dbReference type="InterPro" id="IPR001628">
    <property type="entry name" value="Znf_hrmn_rcpt"/>
</dbReference>
<proteinExistence type="predicted"/>
<dbReference type="STRING" id="29172.A0A0D8XGE1"/>
<keyword evidence="3" id="KW-0863">Zinc-finger</keyword>
<dbReference type="Gene3D" id="1.10.565.10">
    <property type="entry name" value="Retinoid X Receptor"/>
    <property type="match status" value="1"/>
</dbReference>
<gene>
    <name evidence="12" type="ORF">DICVIV_11187</name>
</gene>
<feature type="domain" description="NR LBD" evidence="11">
    <location>
        <begin position="228"/>
        <end position="466"/>
    </location>
</feature>
<dbReference type="GO" id="GO:0090575">
    <property type="term" value="C:RNA polymerase II transcription regulator complex"/>
    <property type="evidence" value="ECO:0007669"/>
    <property type="project" value="TreeGrafter"/>
</dbReference>
<dbReference type="Pfam" id="PF00104">
    <property type="entry name" value="Hormone_recep"/>
    <property type="match status" value="1"/>
</dbReference>
<dbReference type="FunFam" id="3.30.50.10:FF:000006">
    <property type="entry name" value="Nuclear receptor subfamily 5 group A member"/>
    <property type="match status" value="1"/>
</dbReference>
<comment type="subcellular location">
    <subcellularLocation>
        <location evidence="1">Nucleus</location>
    </subcellularLocation>
</comment>
<evidence type="ECO:0000256" key="3">
    <source>
        <dbReference type="ARBA" id="ARBA00022771"/>
    </source>
</evidence>
<dbReference type="SUPFAM" id="SSF57716">
    <property type="entry name" value="Glucocorticoid receptor-like (DNA-binding domain)"/>
    <property type="match status" value="1"/>
</dbReference>
<dbReference type="PROSITE" id="PS00031">
    <property type="entry name" value="NUCLEAR_REC_DBD_1"/>
    <property type="match status" value="1"/>
</dbReference>
<reference evidence="13" key="2">
    <citation type="journal article" date="2016" name="Sci. Rep.">
        <title>Dictyocaulus viviparus genome, variome and transcriptome elucidate lungworm biology and support future intervention.</title>
        <authorList>
            <person name="McNulty S.N."/>
            <person name="Strube C."/>
            <person name="Rosa B.A."/>
            <person name="Martin J.C."/>
            <person name="Tyagi R."/>
            <person name="Choi Y.J."/>
            <person name="Wang Q."/>
            <person name="Hallsworth Pepin K."/>
            <person name="Zhang X."/>
            <person name="Ozersky P."/>
            <person name="Wilson R.K."/>
            <person name="Sternberg P.W."/>
            <person name="Gasser R.B."/>
            <person name="Mitreva M."/>
        </authorList>
    </citation>
    <scope>NUCLEOTIDE SEQUENCE [LARGE SCALE GENOMIC DNA]</scope>
    <source>
        <strain evidence="13">HannoverDv2000</strain>
    </source>
</reference>
<dbReference type="Pfam" id="PF00105">
    <property type="entry name" value="zf-C4"/>
    <property type="match status" value="1"/>
</dbReference>
<dbReference type="OrthoDB" id="5771769at2759"/>
<dbReference type="PROSITE" id="PS51843">
    <property type="entry name" value="NR_LBD"/>
    <property type="match status" value="1"/>
</dbReference>
<dbReference type="GO" id="GO:0009888">
    <property type="term" value="P:tissue development"/>
    <property type="evidence" value="ECO:0007669"/>
    <property type="project" value="TreeGrafter"/>
</dbReference>
<reference evidence="12 13" key="1">
    <citation type="submission" date="2013-11" db="EMBL/GenBank/DDBJ databases">
        <title>Draft genome of the bovine lungworm Dictyocaulus viviparus.</title>
        <authorList>
            <person name="Mitreva M."/>
        </authorList>
    </citation>
    <scope>NUCLEOTIDE SEQUENCE [LARGE SCALE GENOMIC DNA]</scope>
    <source>
        <strain evidence="12 13">HannoverDv2000</strain>
    </source>
</reference>
<feature type="domain" description="Nuclear receptor" evidence="10">
    <location>
        <begin position="15"/>
        <end position="90"/>
    </location>
</feature>
<evidence type="ECO:0000259" key="11">
    <source>
        <dbReference type="PROSITE" id="PS51843"/>
    </source>
</evidence>
<dbReference type="EMBL" id="KN716622">
    <property type="protein sequence ID" value="KJH42809.1"/>
    <property type="molecule type" value="Genomic_DNA"/>
</dbReference>
<evidence type="ECO:0000256" key="9">
    <source>
        <dbReference type="ARBA" id="ARBA00023242"/>
    </source>
</evidence>
<dbReference type="InterPro" id="IPR035500">
    <property type="entry name" value="NHR-like_dom_sf"/>
</dbReference>
<evidence type="ECO:0000313" key="12">
    <source>
        <dbReference type="EMBL" id="KJH42809.1"/>
    </source>
</evidence>
<dbReference type="SMART" id="SM00399">
    <property type="entry name" value="ZnF_C4"/>
    <property type="match status" value="1"/>
</dbReference>
<keyword evidence="9" id="KW-0539">Nucleus</keyword>
<evidence type="ECO:0000256" key="4">
    <source>
        <dbReference type="ARBA" id="ARBA00022833"/>
    </source>
</evidence>
<organism evidence="12 13">
    <name type="scientific">Dictyocaulus viviparus</name>
    <name type="common">Bovine lungworm</name>
    <dbReference type="NCBI Taxonomy" id="29172"/>
    <lineage>
        <taxon>Eukaryota</taxon>
        <taxon>Metazoa</taxon>
        <taxon>Ecdysozoa</taxon>
        <taxon>Nematoda</taxon>
        <taxon>Chromadorea</taxon>
        <taxon>Rhabditida</taxon>
        <taxon>Rhabditina</taxon>
        <taxon>Rhabditomorpha</taxon>
        <taxon>Strongyloidea</taxon>
        <taxon>Metastrongylidae</taxon>
        <taxon>Dictyocaulus</taxon>
    </lineage>
</organism>
<evidence type="ECO:0000313" key="13">
    <source>
        <dbReference type="Proteomes" id="UP000053766"/>
    </source>
</evidence>
<dbReference type="InterPro" id="IPR013088">
    <property type="entry name" value="Znf_NHR/GATA"/>
</dbReference>
<keyword evidence="2" id="KW-0479">Metal-binding</keyword>
<name>A0A0D8XGE1_DICVI</name>
<evidence type="ECO:0000256" key="8">
    <source>
        <dbReference type="ARBA" id="ARBA00023170"/>
    </source>
</evidence>
<evidence type="ECO:0000256" key="5">
    <source>
        <dbReference type="ARBA" id="ARBA00023015"/>
    </source>
</evidence>
<sequence>MVGADTVGLKPALEAEACPVCGDRVSGYHYGLLTCESCKGFFKRTVQNKKHYQCSADSSCHVDKTCRKRCPSCRFAKCMAEGMKVEAVREDRMRGGRNKFGSYYKRDRAARMQRIALRGNAPQPHPGSFYATHPPMDHQVTSSTPDQPPHVQYFDTNPHKVKSEYDTMLQSPTLSSSTPAHQITDFIIHRPNPYMPDSDSLAALLGQSIDDPLLRSQAFPIYPAIKPEPFDYAEQILTILHKVDKMDPFTYSMGVVEANLNELVTWAKNAPYFPQLEMEDQMMMLQSSWASIHIIDISYAVLKGEISHIVKLPNGVEWVSFSFTFRYRNLDLPTGLIALMGYHVHINKWTELIGRLHALGFDRCDYAAFKFLALYQKIEDQVGVQLKNPHHILKARESLLSSWGAYRGTANATLLPHYDIFVQMKTLAQASQHFLMERSIAGEIGLPLLSEMLNPLVNRSIPNYVR</sequence>
<evidence type="ECO:0000256" key="2">
    <source>
        <dbReference type="ARBA" id="ARBA00022723"/>
    </source>
</evidence>
<keyword evidence="13" id="KW-1185">Reference proteome</keyword>
<keyword evidence="8" id="KW-0675">Receptor</keyword>
<dbReference type="GO" id="GO:0009755">
    <property type="term" value="P:hormone-mediated signaling pathway"/>
    <property type="evidence" value="ECO:0007669"/>
    <property type="project" value="TreeGrafter"/>
</dbReference>
<evidence type="ECO:0000256" key="7">
    <source>
        <dbReference type="ARBA" id="ARBA00023163"/>
    </source>
</evidence>
<dbReference type="CDD" id="cd07167">
    <property type="entry name" value="NR_DBD_Lrh-1_like"/>
    <property type="match status" value="1"/>
</dbReference>
<accession>A0A0D8XGE1</accession>
<dbReference type="PANTHER" id="PTHR24086">
    <property type="entry name" value="NUCLEAR RECEPTOR SUBFAMILY 5 GROUP A"/>
    <property type="match status" value="1"/>
</dbReference>
<dbReference type="Gene3D" id="3.30.50.10">
    <property type="entry name" value="Erythroid Transcription Factor GATA-1, subunit A"/>
    <property type="match status" value="1"/>
</dbReference>
<protein>
    <submittedName>
        <fullName evidence="12">Zinc finger, C4 type</fullName>
    </submittedName>
</protein>
<dbReference type="InterPro" id="IPR000536">
    <property type="entry name" value="Nucl_hrmn_rcpt_lig-bd"/>
</dbReference>
<dbReference type="InterPro" id="IPR001723">
    <property type="entry name" value="Nuclear_hrmn_rcpt"/>
</dbReference>
<dbReference type="PROSITE" id="PS51030">
    <property type="entry name" value="NUCLEAR_REC_DBD_2"/>
    <property type="match status" value="1"/>
</dbReference>
<keyword evidence="5" id="KW-0805">Transcription regulation</keyword>
<dbReference type="SUPFAM" id="SSF48508">
    <property type="entry name" value="Nuclear receptor ligand-binding domain"/>
    <property type="match status" value="1"/>
</dbReference>
<dbReference type="Proteomes" id="UP000053766">
    <property type="component" value="Unassembled WGS sequence"/>
</dbReference>
<dbReference type="AlphaFoldDB" id="A0A0D8XGE1"/>
<evidence type="ECO:0000259" key="10">
    <source>
        <dbReference type="PROSITE" id="PS51030"/>
    </source>
</evidence>
<dbReference type="GO" id="GO:0008270">
    <property type="term" value="F:zinc ion binding"/>
    <property type="evidence" value="ECO:0007669"/>
    <property type="project" value="UniProtKB-KW"/>
</dbReference>
<dbReference type="InterPro" id="IPR016355">
    <property type="entry name" value="NR5-like"/>
</dbReference>
<dbReference type="PANTHER" id="PTHR24086:SF15">
    <property type="entry name" value="NUCLEAR HORMONE RECEPTOR FTZ-F1"/>
    <property type="match status" value="1"/>
</dbReference>
<dbReference type="GO" id="GO:0004879">
    <property type="term" value="F:nuclear receptor activity"/>
    <property type="evidence" value="ECO:0007669"/>
    <property type="project" value="InterPro"/>
</dbReference>
<keyword evidence="4" id="KW-0862">Zinc</keyword>
<dbReference type="PRINTS" id="PR00047">
    <property type="entry name" value="STROIDFINGER"/>
</dbReference>
<dbReference type="PRINTS" id="PR00398">
    <property type="entry name" value="STRDHORMONER"/>
</dbReference>
<dbReference type="GO" id="GO:0000978">
    <property type="term" value="F:RNA polymerase II cis-regulatory region sequence-specific DNA binding"/>
    <property type="evidence" value="ECO:0007669"/>
    <property type="project" value="TreeGrafter"/>
</dbReference>
<evidence type="ECO:0000256" key="6">
    <source>
        <dbReference type="ARBA" id="ARBA00023125"/>
    </source>
</evidence>
<keyword evidence="7" id="KW-0804">Transcription</keyword>